<sequence>MGNEGENQNQTNAESKEEKPEEKKEEKPLKEEEKKKDEKEKPKKEEKDKKETKSQAIKPAVHKEDYEEDVVYLYQFSRTPVIPSLSPFCLKVETWLRMAGLKYQNVDHKMKLRSKKGQLPFVEFNGQEIADSALIIKELGKKFNKDLDTDAGLESTQKCTAHTTIAMIENHLFWVLYWWRSKNPGQLLKGSKFNLQQALGSKMPNGLLSFVFKWKFRQGQKRVRAHGLGVHTSKEIEEFGQSDLQVLSDLLGEKDFFFGDKPALLDVVAFSVLAQFLFFDKDTPFPLRTWLEENTPNLQAFVNRMKDRYYPDWDEMCKTLDLNTHLPKPPPEEKEEKEDKDKKEEKKEEKADEKEEEKKEEEKKE</sequence>
<protein>
    <recommendedName>
        <fullName evidence="7">Failed axon connections</fullName>
    </recommendedName>
</protein>
<keyword evidence="6" id="KW-1185">Reference proteome</keyword>
<feature type="compositionally biased region" description="Polar residues" evidence="2">
    <location>
        <begin position="1"/>
        <end position="13"/>
    </location>
</feature>
<feature type="domain" description="Metaxin glutathione S-transferase" evidence="3">
    <location>
        <begin position="241"/>
        <end position="305"/>
    </location>
</feature>
<evidence type="ECO:0000256" key="1">
    <source>
        <dbReference type="ARBA" id="ARBA00006475"/>
    </source>
</evidence>
<evidence type="ECO:0000259" key="4">
    <source>
        <dbReference type="Pfam" id="PF17172"/>
    </source>
</evidence>
<feature type="compositionally biased region" description="Basic and acidic residues" evidence="2">
    <location>
        <begin position="330"/>
        <end position="365"/>
    </location>
</feature>
<dbReference type="SUPFAM" id="SSF52833">
    <property type="entry name" value="Thioredoxin-like"/>
    <property type="match status" value="1"/>
</dbReference>
<dbReference type="InterPro" id="IPR036249">
    <property type="entry name" value="Thioredoxin-like_sf"/>
</dbReference>
<dbReference type="Proteomes" id="UP000677054">
    <property type="component" value="Unassembled WGS sequence"/>
</dbReference>
<dbReference type="EMBL" id="LR899566">
    <property type="protein sequence ID" value="CAD7240651.1"/>
    <property type="molecule type" value="Genomic_DNA"/>
</dbReference>
<gene>
    <name evidence="5" type="ORF">DSTB1V02_LOCUS670</name>
</gene>
<dbReference type="Pfam" id="PF17171">
    <property type="entry name" value="GST_C_6"/>
    <property type="match status" value="1"/>
</dbReference>
<evidence type="ECO:0008006" key="7">
    <source>
        <dbReference type="Google" id="ProtNLM"/>
    </source>
</evidence>
<dbReference type="InterPro" id="IPR026928">
    <property type="entry name" value="FAX/IsoI-like"/>
</dbReference>
<dbReference type="Pfam" id="PF17172">
    <property type="entry name" value="GST_N_4"/>
    <property type="match status" value="1"/>
</dbReference>
<dbReference type="SUPFAM" id="SSF47616">
    <property type="entry name" value="GST C-terminal domain-like"/>
    <property type="match status" value="1"/>
</dbReference>
<dbReference type="GO" id="GO:0005737">
    <property type="term" value="C:cytoplasm"/>
    <property type="evidence" value="ECO:0007669"/>
    <property type="project" value="TreeGrafter"/>
</dbReference>
<dbReference type="SFLD" id="SFLDS00019">
    <property type="entry name" value="Glutathione_Transferase_(cytos"/>
    <property type="match status" value="1"/>
</dbReference>
<dbReference type="CDD" id="cd03193">
    <property type="entry name" value="GST_C_Metaxin"/>
    <property type="match status" value="1"/>
</dbReference>
<name>A0A7R9A2I8_9CRUS</name>
<dbReference type="InterPro" id="IPR040079">
    <property type="entry name" value="Glutathione_S-Trfase"/>
</dbReference>
<dbReference type="InterPro" id="IPR036282">
    <property type="entry name" value="Glutathione-S-Trfase_C_sf"/>
</dbReference>
<evidence type="ECO:0000256" key="2">
    <source>
        <dbReference type="SAM" id="MobiDB-lite"/>
    </source>
</evidence>
<organism evidence="5">
    <name type="scientific">Darwinula stevensoni</name>
    <dbReference type="NCBI Taxonomy" id="69355"/>
    <lineage>
        <taxon>Eukaryota</taxon>
        <taxon>Metazoa</taxon>
        <taxon>Ecdysozoa</taxon>
        <taxon>Arthropoda</taxon>
        <taxon>Crustacea</taxon>
        <taxon>Oligostraca</taxon>
        <taxon>Ostracoda</taxon>
        <taxon>Podocopa</taxon>
        <taxon>Podocopida</taxon>
        <taxon>Darwinulocopina</taxon>
        <taxon>Darwinuloidea</taxon>
        <taxon>Darwinulidae</taxon>
        <taxon>Darwinula</taxon>
    </lineage>
</organism>
<proteinExistence type="inferred from homology"/>
<reference evidence="5" key="1">
    <citation type="submission" date="2020-11" db="EMBL/GenBank/DDBJ databases">
        <authorList>
            <person name="Tran Van P."/>
        </authorList>
    </citation>
    <scope>NUCLEOTIDE SEQUENCE</scope>
</reference>
<dbReference type="PANTHER" id="PTHR12289:SF41">
    <property type="entry name" value="FAILED AXON CONNECTIONS-RELATED"/>
    <property type="match status" value="1"/>
</dbReference>
<evidence type="ECO:0000313" key="5">
    <source>
        <dbReference type="EMBL" id="CAD7240651.1"/>
    </source>
</evidence>
<dbReference type="InterPro" id="IPR012336">
    <property type="entry name" value="Thioredoxin-like_fold"/>
</dbReference>
<dbReference type="EMBL" id="CAJPEV010000049">
    <property type="protein sequence ID" value="CAG0879610.1"/>
    <property type="molecule type" value="Genomic_DNA"/>
</dbReference>
<feature type="compositionally biased region" description="Basic and acidic residues" evidence="2">
    <location>
        <begin position="14"/>
        <end position="53"/>
    </location>
</feature>
<evidence type="ECO:0000313" key="6">
    <source>
        <dbReference type="Proteomes" id="UP000677054"/>
    </source>
</evidence>
<dbReference type="Gene3D" id="1.20.1050.10">
    <property type="match status" value="1"/>
</dbReference>
<dbReference type="CDD" id="cd03080">
    <property type="entry name" value="GST_N_Metaxin_like"/>
    <property type="match status" value="1"/>
</dbReference>
<feature type="domain" description="Thioredoxin-like fold" evidence="4">
    <location>
        <begin position="87"/>
        <end position="180"/>
    </location>
</feature>
<dbReference type="PANTHER" id="PTHR12289">
    <property type="entry name" value="METAXIN RELATED"/>
    <property type="match status" value="1"/>
</dbReference>
<dbReference type="InterPro" id="IPR033468">
    <property type="entry name" value="Metaxin_GST"/>
</dbReference>
<comment type="similarity">
    <text evidence="1">Belongs to the FAX family.</text>
</comment>
<accession>A0A7R9A2I8</accession>
<feature type="region of interest" description="Disordered" evidence="2">
    <location>
        <begin position="1"/>
        <end position="61"/>
    </location>
</feature>
<dbReference type="OrthoDB" id="5809458at2759"/>
<dbReference type="SFLD" id="SFLDG01200">
    <property type="entry name" value="SUF1.1"/>
    <property type="match status" value="1"/>
</dbReference>
<dbReference type="AlphaFoldDB" id="A0A7R9A2I8"/>
<feature type="region of interest" description="Disordered" evidence="2">
    <location>
        <begin position="321"/>
        <end position="365"/>
    </location>
</feature>
<evidence type="ECO:0000259" key="3">
    <source>
        <dbReference type="Pfam" id="PF17171"/>
    </source>
</evidence>
<dbReference type="SFLD" id="SFLDG01180">
    <property type="entry name" value="SUF1"/>
    <property type="match status" value="1"/>
</dbReference>
<dbReference type="InterPro" id="IPR050931">
    <property type="entry name" value="Mito_Protein_Transport_Metaxin"/>
</dbReference>